<dbReference type="PROSITE" id="PS51421">
    <property type="entry name" value="RAS"/>
    <property type="match status" value="1"/>
</dbReference>
<dbReference type="FunFam" id="3.40.50.300:FF:001447">
    <property type="entry name" value="Ras-related protein Rab-1B"/>
    <property type="match status" value="1"/>
</dbReference>
<dbReference type="PANTHER" id="PTHR24070">
    <property type="entry name" value="RAS, DI-RAS, AND RHEB FAMILY MEMBERS OF SMALL GTPASE SUPERFAMILY"/>
    <property type="match status" value="1"/>
</dbReference>
<dbReference type="GO" id="GO:0005886">
    <property type="term" value="C:plasma membrane"/>
    <property type="evidence" value="ECO:0007669"/>
    <property type="project" value="UniProtKB-SubCell"/>
</dbReference>
<dbReference type="EMBL" id="CCFA01001412">
    <property type="protein sequence ID" value="CDW97237.1"/>
    <property type="molecule type" value="Genomic_DNA"/>
</dbReference>
<dbReference type="SMART" id="SM00174">
    <property type="entry name" value="RHO"/>
    <property type="match status" value="1"/>
</dbReference>
<evidence type="ECO:0000256" key="3">
    <source>
        <dbReference type="ARBA" id="ARBA00023134"/>
    </source>
</evidence>
<dbReference type="GO" id="GO:0007165">
    <property type="term" value="P:signal transduction"/>
    <property type="evidence" value="ECO:0007669"/>
    <property type="project" value="InterPro"/>
</dbReference>
<organism evidence="5 6">
    <name type="scientific">Sporisorium scitamineum</name>
    <dbReference type="NCBI Taxonomy" id="49012"/>
    <lineage>
        <taxon>Eukaryota</taxon>
        <taxon>Fungi</taxon>
        <taxon>Dikarya</taxon>
        <taxon>Basidiomycota</taxon>
        <taxon>Ustilaginomycotina</taxon>
        <taxon>Ustilaginomycetes</taxon>
        <taxon>Ustilaginales</taxon>
        <taxon>Ustilaginaceae</taxon>
        <taxon>Sporisorium</taxon>
    </lineage>
</organism>
<reference evidence="6" key="2">
    <citation type="submission" date="2014-06" db="EMBL/GenBank/DDBJ databases">
        <authorList>
            <person name="Berkman P.J."/>
        </authorList>
    </citation>
    <scope>NUCLEOTIDE SEQUENCE [LARGE SCALE GENOMIC DNA]</scope>
</reference>
<name>A0A0F7S2U0_9BASI</name>
<dbReference type="OrthoDB" id="5976022at2759"/>
<reference evidence="4" key="1">
    <citation type="submission" date="2014-06" db="EMBL/GenBank/DDBJ databases">
        <authorList>
            <person name="Ju J."/>
            <person name="Zhang J."/>
        </authorList>
    </citation>
    <scope>NUCLEOTIDE SEQUENCE</scope>
    <source>
        <strain evidence="4">SscI8</strain>
    </source>
</reference>
<gene>
    <name evidence="5" type="primary">SSCI26430.1</name>
    <name evidence="4" type="ORF">SPSC_03828</name>
</gene>
<dbReference type="GO" id="GO:0005525">
    <property type="term" value="F:GTP binding"/>
    <property type="evidence" value="ECO:0007669"/>
    <property type="project" value="UniProtKB-KW"/>
</dbReference>
<dbReference type="InterPro" id="IPR005225">
    <property type="entry name" value="Small_GTP-bd"/>
</dbReference>
<dbReference type="Gene3D" id="3.40.50.300">
    <property type="entry name" value="P-loop containing nucleotide triphosphate hydrolases"/>
    <property type="match status" value="1"/>
</dbReference>
<dbReference type="Pfam" id="PF00071">
    <property type="entry name" value="Ras"/>
    <property type="match status" value="1"/>
</dbReference>
<keyword evidence="3" id="KW-0342">GTP-binding</keyword>
<dbReference type="SMART" id="SM00175">
    <property type="entry name" value="RAB"/>
    <property type="match status" value="1"/>
</dbReference>
<dbReference type="InterPro" id="IPR027417">
    <property type="entry name" value="P-loop_NTPase"/>
</dbReference>
<dbReference type="SMART" id="SM00173">
    <property type="entry name" value="RAS"/>
    <property type="match status" value="1"/>
</dbReference>
<proteinExistence type="predicted"/>
<dbReference type="AlphaFoldDB" id="A0A0F7S2U0"/>
<dbReference type="PROSITE" id="PS51419">
    <property type="entry name" value="RAB"/>
    <property type="match status" value="1"/>
</dbReference>
<dbReference type="PRINTS" id="PR00449">
    <property type="entry name" value="RASTRNSFRMNG"/>
</dbReference>
<accession>A0A0F7S2U0</accession>
<keyword evidence="6" id="KW-1185">Reference proteome</keyword>
<dbReference type="STRING" id="49012.A0A0F7S2U0"/>
<keyword evidence="2" id="KW-0547">Nucleotide-binding</keyword>
<evidence type="ECO:0000256" key="2">
    <source>
        <dbReference type="ARBA" id="ARBA00022741"/>
    </source>
</evidence>
<evidence type="ECO:0000313" key="6">
    <source>
        <dbReference type="Proteomes" id="UP000242770"/>
    </source>
</evidence>
<dbReference type="InterPro" id="IPR001806">
    <property type="entry name" value="Small_GTPase"/>
</dbReference>
<dbReference type="GO" id="GO:0003924">
    <property type="term" value="F:GTPase activity"/>
    <property type="evidence" value="ECO:0007669"/>
    <property type="project" value="InterPro"/>
</dbReference>
<sequence>MPVLSTLRRGKNAPQVWSSPQVEKPTYKLVVLGDVRVGKTALAMQLSFHHFPETYDATIEDSYRQQAVIDGESCILDVLDTAGHEDALVFMNQWVRSGDGFIIVYSVTNRATFEKVETFLEYVLNIKSQEPYPVPIMIVGNMCDKVKEREVSNVEGKALAYRYSCQFIETSAKTSYHVERAFHTVVHMLRELRGFYVKDKNKGLDRCVIM</sequence>
<dbReference type="NCBIfam" id="TIGR00231">
    <property type="entry name" value="small_GTP"/>
    <property type="match status" value="1"/>
</dbReference>
<evidence type="ECO:0000313" key="4">
    <source>
        <dbReference type="EMBL" id="CDR88168.1"/>
    </source>
</evidence>
<dbReference type="InterPro" id="IPR020849">
    <property type="entry name" value="Small_GTPase_Ras-type"/>
</dbReference>
<evidence type="ECO:0000256" key="1">
    <source>
        <dbReference type="ARBA" id="ARBA00004342"/>
    </source>
</evidence>
<comment type="subcellular location">
    <subcellularLocation>
        <location evidence="1">Cell membrane</location>
        <topology evidence="1">Lipid-anchor</topology>
        <orientation evidence="1">Cytoplasmic side</orientation>
    </subcellularLocation>
</comment>
<dbReference type="Proteomes" id="UP000242770">
    <property type="component" value="Unassembled WGS sequence"/>
</dbReference>
<evidence type="ECO:0000313" key="5">
    <source>
        <dbReference type="EMBL" id="CDW97237.1"/>
    </source>
</evidence>
<reference evidence="5" key="3">
    <citation type="submission" date="2014-06" db="EMBL/GenBank/DDBJ databases">
        <authorList>
            <person name="Berkman J.Paul."/>
        </authorList>
    </citation>
    <scope>NUCLEOTIDE SEQUENCE [LARGE SCALE GENOMIC DNA]</scope>
</reference>
<protein>
    <submittedName>
        <fullName evidence="4">Probable small G-protein Ras2</fullName>
    </submittedName>
</protein>
<dbReference type="EMBL" id="LK056673">
    <property type="protein sequence ID" value="CDR88168.1"/>
    <property type="molecule type" value="Genomic_DNA"/>
</dbReference>
<dbReference type="SUPFAM" id="SSF52540">
    <property type="entry name" value="P-loop containing nucleoside triphosphate hydrolases"/>
    <property type="match status" value="1"/>
</dbReference>